<accession>A0ABP9ECX9</accession>
<name>A0ABP9ECX9_9GAMM</name>
<protein>
    <recommendedName>
        <fullName evidence="4">Lipoprotein</fullName>
    </recommendedName>
</protein>
<evidence type="ECO:0000313" key="3">
    <source>
        <dbReference type="Proteomes" id="UP001501323"/>
    </source>
</evidence>
<keyword evidence="1" id="KW-0732">Signal</keyword>
<organism evidence="2 3">
    <name type="scientific">Luteimonas vadosa</name>
    <dbReference type="NCBI Taxonomy" id="1165507"/>
    <lineage>
        <taxon>Bacteria</taxon>
        <taxon>Pseudomonadati</taxon>
        <taxon>Pseudomonadota</taxon>
        <taxon>Gammaproteobacteria</taxon>
        <taxon>Lysobacterales</taxon>
        <taxon>Lysobacteraceae</taxon>
        <taxon>Luteimonas</taxon>
    </lineage>
</organism>
<gene>
    <name evidence="2" type="ORF">GCM10023332_24390</name>
</gene>
<feature type="signal peptide" evidence="1">
    <location>
        <begin position="1"/>
        <end position="20"/>
    </location>
</feature>
<keyword evidence="3" id="KW-1185">Reference proteome</keyword>
<comment type="caution">
    <text evidence="2">The sequence shown here is derived from an EMBL/GenBank/DDBJ whole genome shotgun (WGS) entry which is preliminary data.</text>
</comment>
<proteinExistence type="predicted"/>
<dbReference type="EMBL" id="BAABJY010000007">
    <property type="protein sequence ID" value="GAA4871063.1"/>
    <property type="molecule type" value="Genomic_DNA"/>
</dbReference>
<dbReference type="Proteomes" id="UP001501323">
    <property type="component" value="Unassembled WGS sequence"/>
</dbReference>
<reference evidence="3" key="1">
    <citation type="journal article" date="2019" name="Int. J. Syst. Evol. Microbiol.">
        <title>The Global Catalogue of Microorganisms (GCM) 10K type strain sequencing project: providing services to taxonomists for standard genome sequencing and annotation.</title>
        <authorList>
            <consortium name="The Broad Institute Genomics Platform"/>
            <consortium name="The Broad Institute Genome Sequencing Center for Infectious Disease"/>
            <person name="Wu L."/>
            <person name="Ma J."/>
        </authorList>
    </citation>
    <scope>NUCLEOTIDE SEQUENCE [LARGE SCALE GENOMIC DNA]</scope>
    <source>
        <strain evidence="3">JCM 18392</strain>
    </source>
</reference>
<dbReference type="PROSITE" id="PS51257">
    <property type="entry name" value="PROKAR_LIPOPROTEIN"/>
    <property type="match status" value="1"/>
</dbReference>
<feature type="chain" id="PRO_5047044241" description="Lipoprotein" evidence="1">
    <location>
        <begin position="21"/>
        <end position="131"/>
    </location>
</feature>
<evidence type="ECO:0000256" key="1">
    <source>
        <dbReference type="SAM" id="SignalP"/>
    </source>
</evidence>
<dbReference type="RefSeq" id="WP_345295829.1">
    <property type="nucleotide sequence ID" value="NZ_BAABJY010000007.1"/>
</dbReference>
<sequence length="131" mass="14083">MKGFRALLFSILAVVGCTGAAQPIDTSGLTEASMNLDQEHVRPLLTEISQLFSAGFTQDSAAKLADQVDGLWVGQSGNWEFSIIFNGQPARLVVAAYKDDTDAPDLYFFSSPDVAARIDKELVAFSEAHGI</sequence>
<evidence type="ECO:0008006" key="4">
    <source>
        <dbReference type="Google" id="ProtNLM"/>
    </source>
</evidence>
<evidence type="ECO:0000313" key="2">
    <source>
        <dbReference type="EMBL" id="GAA4871063.1"/>
    </source>
</evidence>